<protein>
    <submittedName>
        <fullName evidence="3">Sphinganine kinase lcb4</fullName>
    </submittedName>
</protein>
<dbReference type="EMBL" id="BNJQ01000035">
    <property type="protein sequence ID" value="GHP11488.1"/>
    <property type="molecule type" value="Genomic_DNA"/>
</dbReference>
<dbReference type="GO" id="GO:0016773">
    <property type="term" value="F:phosphotransferase activity, alcohol group as acceptor"/>
    <property type="evidence" value="ECO:0007669"/>
    <property type="project" value="UniProtKB-ARBA"/>
</dbReference>
<comment type="caution">
    <text evidence="3">The sequence shown here is derived from an EMBL/GenBank/DDBJ whole genome shotgun (WGS) entry which is preliminary data.</text>
</comment>
<dbReference type="InterPro" id="IPR016064">
    <property type="entry name" value="NAD/diacylglycerol_kinase_sf"/>
</dbReference>
<dbReference type="Proteomes" id="UP000660262">
    <property type="component" value="Unassembled WGS sequence"/>
</dbReference>
<evidence type="ECO:0000259" key="2">
    <source>
        <dbReference type="PROSITE" id="PS50146"/>
    </source>
</evidence>
<dbReference type="InterPro" id="IPR017438">
    <property type="entry name" value="ATP-NAD_kinase_N"/>
</dbReference>
<dbReference type="InterPro" id="IPR050187">
    <property type="entry name" value="Lipid_Phosphate_FormReg"/>
</dbReference>
<keyword evidence="3" id="KW-0808">Transferase</keyword>
<organism evidence="3 4">
    <name type="scientific">Pycnococcus provasolii</name>
    <dbReference type="NCBI Taxonomy" id="41880"/>
    <lineage>
        <taxon>Eukaryota</taxon>
        <taxon>Viridiplantae</taxon>
        <taxon>Chlorophyta</taxon>
        <taxon>Pseudoscourfieldiophyceae</taxon>
        <taxon>Pseudoscourfieldiales</taxon>
        <taxon>Pycnococcaceae</taxon>
        <taxon>Pycnococcus</taxon>
    </lineage>
</organism>
<dbReference type="Pfam" id="PF00781">
    <property type="entry name" value="DAGK_cat"/>
    <property type="match status" value="1"/>
</dbReference>
<keyword evidence="4" id="KW-1185">Reference proteome</keyword>
<accession>A0A830HX12</accession>
<dbReference type="OrthoDB" id="336240at2759"/>
<gene>
    <name evidence="3" type="ORF">PPROV_001021600</name>
</gene>
<feature type="region of interest" description="Disordered" evidence="1">
    <location>
        <begin position="172"/>
        <end position="197"/>
    </location>
</feature>
<evidence type="ECO:0000313" key="4">
    <source>
        <dbReference type="Proteomes" id="UP000660262"/>
    </source>
</evidence>
<keyword evidence="3" id="KW-0418">Kinase</keyword>
<dbReference type="GO" id="GO:0001727">
    <property type="term" value="F:lipid kinase activity"/>
    <property type="evidence" value="ECO:0007669"/>
    <property type="project" value="TreeGrafter"/>
</dbReference>
<name>A0A830HX12_9CHLO</name>
<feature type="domain" description="DAGKc" evidence="2">
    <location>
        <begin position="53"/>
        <end position="168"/>
    </location>
</feature>
<proteinExistence type="predicted"/>
<dbReference type="PROSITE" id="PS50146">
    <property type="entry name" value="DAGK"/>
    <property type="match status" value="1"/>
</dbReference>
<evidence type="ECO:0000256" key="1">
    <source>
        <dbReference type="SAM" id="MobiDB-lite"/>
    </source>
</evidence>
<dbReference type="Gene3D" id="2.60.200.40">
    <property type="match status" value="1"/>
</dbReference>
<dbReference type="InterPro" id="IPR001206">
    <property type="entry name" value="Diacylglycerol_kinase_cat_dom"/>
</dbReference>
<sequence length="420" mass="44211">MTLRRALVVINPKAGRGFGTRLAAKPEPTTDPDASTVAKTSPSARFLASPVVRVYEDAVRPMLVAHCFELDEVYAETRGDVYRACASADLVTADVLVVVGGDGTVHEAINGILRNRAFPAVPPVAVVPCGTGNAVATACGLRTSMDVVRAVSERNALPLGVARVSVTTAGAAAAPAPAPGSPSSSSSKPGSPQSAAQAATEPAYAAAVVSLGIHAETALGGKNLRMLGRLRFALTALWHTRVNPRKLEGKLTLTDARRLVEADSKFSPREASITLDGPFWYLLATPCERLTPTFRIAPWAMAAPRRVRAMPPARRLQHRPVAGDAGVDGGEWDVIAIRTANASPGDVWDMLKMATSSRERDITKLPFVEYFKARGLSFGCVNYEVACVDGEPLEVMSGGALDITFGTGGISLLGLRTTTT</sequence>
<dbReference type="GO" id="GO:0046512">
    <property type="term" value="P:sphingosine biosynthetic process"/>
    <property type="evidence" value="ECO:0007669"/>
    <property type="project" value="TreeGrafter"/>
</dbReference>
<dbReference type="Gene3D" id="3.40.50.10330">
    <property type="entry name" value="Probable inorganic polyphosphate/atp-NAD kinase, domain 1"/>
    <property type="match status" value="1"/>
</dbReference>
<dbReference type="GO" id="GO:0005737">
    <property type="term" value="C:cytoplasm"/>
    <property type="evidence" value="ECO:0007669"/>
    <property type="project" value="TreeGrafter"/>
</dbReference>
<dbReference type="SUPFAM" id="SSF111331">
    <property type="entry name" value="NAD kinase/diacylglycerol kinase-like"/>
    <property type="match status" value="1"/>
</dbReference>
<dbReference type="GO" id="GO:0016020">
    <property type="term" value="C:membrane"/>
    <property type="evidence" value="ECO:0007669"/>
    <property type="project" value="TreeGrafter"/>
</dbReference>
<evidence type="ECO:0000313" key="3">
    <source>
        <dbReference type="EMBL" id="GHP11488.1"/>
    </source>
</evidence>
<dbReference type="SMART" id="SM00046">
    <property type="entry name" value="DAGKc"/>
    <property type="match status" value="1"/>
</dbReference>
<reference evidence="3" key="1">
    <citation type="submission" date="2020-10" db="EMBL/GenBank/DDBJ databases">
        <title>Unveiling of a novel bifunctional photoreceptor, Dualchrome1, isolated from a cosmopolitan green alga.</title>
        <authorList>
            <person name="Suzuki S."/>
            <person name="Kawachi M."/>
        </authorList>
    </citation>
    <scope>NUCLEOTIDE SEQUENCE</scope>
    <source>
        <strain evidence="3">NIES 2893</strain>
    </source>
</reference>
<dbReference type="PANTHER" id="PTHR12358">
    <property type="entry name" value="SPHINGOSINE KINASE"/>
    <property type="match status" value="1"/>
</dbReference>
<dbReference type="AlphaFoldDB" id="A0A830HX12"/>
<dbReference type="PANTHER" id="PTHR12358:SF31">
    <property type="entry name" value="ACYLGLYCEROL KINASE, MITOCHONDRIAL"/>
    <property type="match status" value="1"/>
</dbReference>